<comment type="caution">
    <text evidence="2">The sequence shown here is derived from an EMBL/GenBank/DDBJ whole genome shotgun (WGS) entry which is preliminary data.</text>
</comment>
<protein>
    <submittedName>
        <fullName evidence="2">Uncharacterized protein</fullName>
    </submittedName>
</protein>
<proteinExistence type="predicted"/>
<gene>
    <name evidence="2" type="ORF">FWI86_08345</name>
    <name evidence="1" type="ORF">FWJ04_08100</name>
</gene>
<reference evidence="2" key="2">
    <citation type="submission" date="2020-02" db="EMBL/GenBank/DDBJ databases">
        <title>Using affinity propagation clustering for identifying bacterial clades and subclades with whole-genome sequences of Francisella tularensis.</title>
        <authorList>
            <person name="Homeier-Bachmann T."/>
            <person name="Abdel-Glil M.Y."/>
            <person name="Hackbart A."/>
            <person name="Hotzel H."/>
            <person name="Tomaso H."/>
        </authorList>
    </citation>
    <scope>NUCLEOTIDE SEQUENCE</scope>
    <source>
        <strain evidence="2">15T0085</strain>
        <strain evidence="1">17T1429</strain>
    </source>
</reference>
<organism evidence="2">
    <name type="scientific">Francisella tularensis subsp. holarctica</name>
    <dbReference type="NCBI Taxonomy" id="119857"/>
    <lineage>
        <taxon>Bacteria</taxon>
        <taxon>Pseudomonadati</taxon>
        <taxon>Pseudomonadota</taxon>
        <taxon>Gammaproteobacteria</taxon>
        <taxon>Thiotrichales</taxon>
        <taxon>Francisellaceae</taxon>
        <taxon>Francisella</taxon>
    </lineage>
</organism>
<dbReference type="RefSeq" id="WP_003025629.1">
    <property type="nucleotide sequence ID" value="NZ_AP023459.1"/>
</dbReference>
<evidence type="ECO:0000313" key="1">
    <source>
        <dbReference type="EMBL" id="NDR89538.1"/>
    </source>
</evidence>
<name>A0A0B6DQ33_FRATU</name>
<dbReference type="KEGG" id="ftv:CH67_1764"/>
<dbReference type="KEGG" id="ftc:DA46_1384"/>
<dbReference type="EMBL" id="JAAGKH010000075">
    <property type="protein sequence ID" value="NDR89538.1"/>
    <property type="molecule type" value="Genomic_DNA"/>
</dbReference>
<reference evidence="2" key="1">
    <citation type="submission" date="2019-08" db="EMBL/GenBank/DDBJ databases">
        <authorList>
            <person name="Busch A."/>
        </authorList>
    </citation>
    <scope>NUCLEOTIDE SEQUENCE</scope>
    <source>
        <strain evidence="2">15T0085</strain>
        <strain evidence="1">17T1429</strain>
    </source>
</reference>
<evidence type="ECO:0000313" key="2">
    <source>
        <dbReference type="EMBL" id="NDS68985.1"/>
    </source>
</evidence>
<sequence>MLIIKVAAIVNFFILLPFGFLPLSLCEYYYIGFYICKTNDFYNVYQLNLYKDGFIADLY</sequence>
<dbReference type="HOGENOM" id="CLU_2953797_0_0_6"/>
<dbReference type="AlphaFoldDB" id="A0A0B6DQ33"/>
<accession>A0A0B6DQ33</accession>
<dbReference type="KEGG" id="ftz:CH68_1494"/>
<dbReference type="EMBL" id="JAAGJP010000070">
    <property type="protein sequence ID" value="NDS68985.1"/>
    <property type="molecule type" value="Genomic_DNA"/>
</dbReference>